<dbReference type="GO" id="GO:0009381">
    <property type="term" value="F:excinuclease ABC activity"/>
    <property type="evidence" value="ECO:0007669"/>
    <property type="project" value="InterPro"/>
</dbReference>
<dbReference type="Pfam" id="PF02151">
    <property type="entry name" value="UVR"/>
    <property type="match status" value="1"/>
</dbReference>
<dbReference type="InterPro" id="IPR050066">
    <property type="entry name" value="UvrABC_protein_C"/>
</dbReference>
<dbReference type="InterPro" id="IPR047296">
    <property type="entry name" value="GIY-YIG_UvrC_Cho"/>
</dbReference>
<dbReference type="Pfam" id="PF01541">
    <property type="entry name" value="GIY-YIG"/>
    <property type="match status" value="1"/>
</dbReference>
<keyword evidence="5" id="KW-0234">DNA repair</keyword>
<evidence type="ECO:0000259" key="8">
    <source>
        <dbReference type="PROSITE" id="PS50165"/>
    </source>
</evidence>
<dbReference type="CDD" id="cd10434">
    <property type="entry name" value="GIY-YIG_UvrC_Cho"/>
    <property type="match status" value="1"/>
</dbReference>
<dbReference type="Gene3D" id="4.10.860.10">
    <property type="entry name" value="UVR domain"/>
    <property type="match status" value="1"/>
</dbReference>
<evidence type="ECO:0000313" key="9">
    <source>
        <dbReference type="EMBL" id="OGZ54767.1"/>
    </source>
</evidence>
<dbReference type="InterPro" id="IPR036876">
    <property type="entry name" value="UVR_dom_sf"/>
</dbReference>
<evidence type="ECO:0000256" key="4">
    <source>
        <dbReference type="ARBA" id="ARBA00022881"/>
    </source>
</evidence>
<dbReference type="PANTHER" id="PTHR30562:SF1">
    <property type="entry name" value="UVRABC SYSTEM PROTEIN C"/>
    <property type="match status" value="1"/>
</dbReference>
<evidence type="ECO:0000259" key="6">
    <source>
        <dbReference type="PROSITE" id="PS50151"/>
    </source>
</evidence>
<dbReference type="InterPro" id="IPR001943">
    <property type="entry name" value="UVR_dom"/>
</dbReference>
<gene>
    <name evidence="9" type="ORF">A3B25_02845</name>
</gene>
<evidence type="ECO:0000256" key="3">
    <source>
        <dbReference type="ARBA" id="ARBA00022769"/>
    </source>
</evidence>
<feature type="domain" description="UvrC family homology region profile" evidence="8">
    <location>
        <begin position="193"/>
        <end position="342"/>
    </location>
</feature>
<dbReference type="STRING" id="1802126.A3B25_02845"/>
<dbReference type="Gene3D" id="3.30.420.340">
    <property type="entry name" value="UvrC, RNAse H endonuclease domain"/>
    <property type="match status" value="1"/>
</dbReference>
<dbReference type="Proteomes" id="UP000179106">
    <property type="component" value="Unassembled WGS sequence"/>
</dbReference>
<organism evidence="9 10">
    <name type="scientific">Candidatus Ryanbacteria bacterium RIFCSPLOWO2_01_FULL_48_26</name>
    <dbReference type="NCBI Taxonomy" id="1802126"/>
    <lineage>
        <taxon>Bacteria</taxon>
        <taxon>Candidatus Ryaniibacteriota</taxon>
    </lineage>
</organism>
<evidence type="ECO:0000259" key="7">
    <source>
        <dbReference type="PROSITE" id="PS50164"/>
    </source>
</evidence>
<comment type="caution">
    <text evidence="9">The sequence shown here is derived from an EMBL/GenBank/DDBJ whole genome shotgun (WGS) entry which is preliminary data.</text>
</comment>
<dbReference type="SUPFAM" id="SSF82771">
    <property type="entry name" value="GIY-YIG endonuclease"/>
    <property type="match status" value="1"/>
</dbReference>
<feature type="domain" description="UVR" evidence="6">
    <location>
        <begin position="197"/>
        <end position="232"/>
    </location>
</feature>
<feature type="domain" description="GIY-YIG" evidence="7">
    <location>
        <begin position="11"/>
        <end position="88"/>
    </location>
</feature>
<dbReference type="PROSITE" id="PS50165">
    <property type="entry name" value="UVRC"/>
    <property type="match status" value="1"/>
</dbReference>
<dbReference type="Gene3D" id="3.40.1440.10">
    <property type="entry name" value="GIY-YIG endonuclease"/>
    <property type="match status" value="1"/>
</dbReference>
<dbReference type="InterPro" id="IPR035901">
    <property type="entry name" value="GIY-YIG_endonuc_sf"/>
</dbReference>
<dbReference type="InterPro" id="IPR001162">
    <property type="entry name" value="UvrC_RNase_H_dom"/>
</dbReference>
<protein>
    <recommendedName>
        <fullName evidence="11">Excinuclease ABC subunit C</fullName>
    </recommendedName>
</protein>
<dbReference type="SMART" id="SM00465">
    <property type="entry name" value="GIYc"/>
    <property type="match status" value="1"/>
</dbReference>
<evidence type="ECO:0000313" key="10">
    <source>
        <dbReference type="Proteomes" id="UP000179106"/>
    </source>
</evidence>
<dbReference type="FunFam" id="3.40.1440.10:FF:000001">
    <property type="entry name" value="UvrABC system protein C"/>
    <property type="match status" value="1"/>
</dbReference>
<evidence type="ECO:0000256" key="2">
    <source>
        <dbReference type="ARBA" id="ARBA00022763"/>
    </source>
</evidence>
<dbReference type="SUPFAM" id="SSF46600">
    <property type="entry name" value="C-terminal UvrC-binding domain of UvrB"/>
    <property type="match status" value="1"/>
</dbReference>
<evidence type="ECO:0008006" key="11">
    <source>
        <dbReference type="Google" id="ProtNLM"/>
    </source>
</evidence>
<keyword evidence="1" id="KW-0963">Cytoplasm</keyword>
<proteinExistence type="predicted"/>
<dbReference type="PROSITE" id="PS50164">
    <property type="entry name" value="GIY_YIG"/>
    <property type="match status" value="1"/>
</dbReference>
<dbReference type="GO" id="GO:0009380">
    <property type="term" value="C:excinuclease repair complex"/>
    <property type="evidence" value="ECO:0007669"/>
    <property type="project" value="TreeGrafter"/>
</dbReference>
<reference evidence="9 10" key="1">
    <citation type="journal article" date="2016" name="Nat. Commun.">
        <title>Thousands of microbial genomes shed light on interconnected biogeochemical processes in an aquifer system.</title>
        <authorList>
            <person name="Anantharaman K."/>
            <person name="Brown C.T."/>
            <person name="Hug L.A."/>
            <person name="Sharon I."/>
            <person name="Castelle C.J."/>
            <person name="Probst A.J."/>
            <person name="Thomas B.C."/>
            <person name="Singh A."/>
            <person name="Wilkins M.J."/>
            <person name="Karaoz U."/>
            <person name="Brodie E.L."/>
            <person name="Williams K.H."/>
            <person name="Hubbard S.S."/>
            <person name="Banfield J.F."/>
        </authorList>
    </citation>
    <scope>NUCLEOTIDE SEQUENCE [LARGE SCALE GENOMIC DNA]</scope>
</reference>
<keyword evidence="2" id="KW-0227">DNA damage</keyword>
<name>A0A1G2GX28_9BACT</name>
<dbReference type="EMBL" id="MHNW01000001">
    <property type="protein sequence ID" value="OGZ54767.1"/>
    <property type="molecule type" value="Genomic_DNA"/>
</dbReference>
<accession>A0A1G2GX28</accession>
<sequence length="405" mass="45955">MNDTLYKNFPETPGVYLMKDGSGNIIYIGKAGNLKRRVSSYFMRPHDSRIEQLVKSIKKIEIRQTDSALEALILESELIKKHQPIFNVQEKDDKSFLYVEITKETFPRVVLVRGKDNPSTSAFGPFISGSSLREALKILRRIFPWNTHPENEIGKLKRECLQRQIGLCPGTCVGAIDRKAYLKNIAKLKLFFKGRKKKIVATLEREMAAASKKLEFEEAGKIRRQIFALQHIRDVAFLGHDDLEPHIARGGEKALRIEGYDISNISGTSAVGSMVVFSSEGGNFRPDKSEYRKFRIRGANTPDDVAMITEVLERRFENKWPFPDCILIDGGLGQVNAARRVLAEYGHKIPIVGIAKGPKRKNNFILGRIPAGIAKETLIRVRDEAHRFAIAYHKKVRSRSFFSEK</sequence>
<evidence type="ECO:0000256" key="1">
    <source>
        <dbReference type="ARBA" id="ARBA00022490"/>
    </source>
</evidence>
<dbReference type="PANTHER" id="PTHR30562">
    <property type="entry name" value="UVRC/OXIDOREDUCTASE"/>
    <property type="match status" value="1"/>
</dbReference>
<keyword evidence="3" id="KW-0228">DNA excision</keyword>
<dbReference type="AlphaFoldDB" id="A0A1G2GX28"/>
<dbReference type="PROSITE" id="PS50151">
    <property type="entry name" value="UVR"/>
    <property type="match status" value="1"/>
</dbReference>
<dbReference type="InterPro" id="IPR000305">
    <property type="entry name" value="GIY-YIG_endonuc"/>
</dbReference>
<dbReference type="Pfam" id="PF08459">
    <property type="entry name" value="UvrC_RNaseH_dom"/>
    <property type="match status" value="1"/>
</dbReference>
<dbReference type="GO" id="GO:0006289">
    <property type="term" value="P:nucleotide-excision repair"/>
    <property type="evidence" value="ECO:0007669"/>
    <property type="project" value="InterPro"/>
</dbReference>
<evidence type="ECO:0000256" key="5">
    <source>
        <dbReference type="ARBA" id="ARBA00023204"/>
    </source>
</evidence>
<dbReference type="InterPro" id="IPR038476">
    <property type="entry name" value="UvrC_RNase_H_dom_sf"/>
</dbReference>
<keyword evidence="4" id="KW-0267">Excision nuclease</keyword>